<gene>
    <name evidence="1" type="ORF">A2310_03535</name>
</gene>
<accession>A0A1F4SDZ1</accession>
<comment type="caution">
    <text evidence="1">The sequence shown here is derived from an EMBL/GenBank/DDBJ whole genome shotgun (WGS) entry which is preliminary data.</text>
</comment>
<proteinExistence type="predicted"/>
<dbReference type="Proteomes" id="UP000178417">
    <property type="component" value="Unassembled WGS sequence"/>
</dbReference>
<protein>
    <submittedName>
        <fullName evidence="1">Uncharacterized protein</fullName>
    </submittedName>
</protein>
<dbReference type="EMBL" id="MEUB01000070">
    <property type="protein sequence ID" value="OGC18620.1"/>
    <property type="molecule type" value="Genomic_DNA"/>
</dbReference>
<organism evidence="1 2">
    <name type="scientific">candidate division WOR-1 bacterium RIFOXYB2_FULL_37_13</name>
    <dbReference type="NCBI Taxonomy" id="1802579"/>
    <lineage>
        <taxon>Bacteria</taxon>
        <taxon>Bacillati</taxon>
        <taxon>Saganbacteria</taxon>
    </lineage>
</organism>
<name>A0A1F4SDZ1_UNCSA</name>
<evidence type="ECO:0000313" key="2">
    <source>
        <dbReference type="Proteomes" id="UP000178417"/>
    </source>
</evidence>
<reference evidence="1 2" key="1">
    <citation type="journal article" date="2016" name="Nat. Commun.">
        <title>Thousands of microbial genomes shed light on interconnected biogeochemical processes in an aquifer system.</title>
        <authorList>
            <person name="Anantharaman K."/>
            <person name="Brown C.T."/>
            <person name="Hug L.A."/>
            <person name="Sharon I."/>
            <person name="Castelle C.J."/>
            <person name="Probst A.J."/>
            <person name="Thomas B.C."/>
            <person name="Singh A."/>
            <person name="Wilkins M.J."/>
            <person name="Karaoz U."/>
            <person name="Brodie E.L."/>
            <person name="Williams K.H."/>
            <person name="Hubbard S.S."/>
            <person name="Banfield J.F."/>
        </authorList>
    </citation>
    <scope>NUCLEOTIDE SEQUENCE [LARGE SCALE GENOMIC DNA]</scope>
</reference>
<dbReference type="STRING" id="1802579.A2310_03535"/>
<sequence length="179" mass="20687">MIVKINPFVLSNIYEKIEPATPAIRRILNSTLTEMRDTKRPLASTWERSWYKDWAGNPAIDNIVGPKWTEGRDYYIRFLECFNIEACRNGLVEVSLRFACRGAGDFEGVDHGKRVGNIEISRYPVEQVKKMLDRLFKELNFGQLNLNVNINILDGDKPFDFAKFAVSIKREVPVLQFDI</sequence>
<evidence type="ECO:0000313" key="1">
    <source>
        <dbReference type="EMBL" id="OGC18620.1"/>
    </source>
</evidence>
<dbReference type="AlphaFoldDB" id="A0A1F4SDZ1"/>